<gene>
    <name evidence="2" type="ORF">HYALB_00003799</name>
</gene>
<dbReference type="PANTHER" id="PTHR46920:SF1">
    <property type="entry name" value="PROTEIN MSS51 HOMOLOG, MITOCHONDRIAL-RELATED"/>
    <property type="match status" value="1"/>
</dbReference>
<dbReference type="AlphaFoldDB" id="A0A9N9Q5V8"/>
<organism evidence="2 3">
    <name type="scientific">Hymenoscyphus albidus</name>
    <dbReference type="NCBI Taxonomy" id="595503"/>
    <lineage>
        <taxon>Eukaryota</taxon>
        <taxon>Fungi</taxon>
        <taxon>Dikarya</taxon>
        <taxon>Ascomycota</taxon>
        <taxon>Pezizomycotina</taxon>
        <taxon>Leotiomycetes</taxon>
        <taxon>Helotiales</taxon>
        <taxon>Helotiaceae</taxon>
        <taxon>Hymenoscyphus</taxon>
    </lineage>
</organism>
<sequence>MVSPYYKRETGATTDLGVERIVDACCPSCKGRGFIKTERVYSGLYHDFGALSEFSKPDLVVLPFNSARAGGFSKPVEEWKPTTKFLVDVSVPTVCTEIIDHVAVNDLAELNVLGANVLLELEINPWRSLVPVFGAPLPVLSIHLPGKEVEFMHNVKWHFSVFMSQY</sequence>
<dbReference type="Proteomes" id="UP000701801">
    <property type="component" value="Unassembled WGS sequence"/>
</dbReference>
<accession>A0A9N9Q5V8</accession>
<comment type="caution">
    <text evidence="2">The sequence shown here is derived from an EMBL/GenBank/DDBJ whole genome shotgun (WGS) entry which is preliminary data.</text>
</comment>
<dbReference type="Pfam" id="PF20179">
    <property type="entry name" value="MSS51_C"/>
    <property type="match status" value="1"/>
</dbReference>
<dbReference type="InterPro" id="IPR046824">
    <property type="entry name" value="Mss51-like_C"/>
</dbReference>
<dbReference type="PANTHER" id="PTHR46920">
    <property type="match status" value="1"/>
</dbReference>
<evidence type="ECO:0000259" key="1">
    <source>
        <dbReference type="Pfam" id="PF20179"/>
    </source>
</evidence>
<dbReference type="EMBL" id="CAJVRM010000429">
    <property type="protein sequence ID" value="CAG8980940.1"/>
    <property type="molecule type" value="Genomic_DNA"/>
</dbReference>
<evidence type="ECO:0000313" key="3">
    <source>
        <dbReference type="Proteomes" id="UP000701801"/>
    </source>
</evidence>
<dbReference type="OrthoDB" id="432970at2759"/>
<feature type="domain" description="Mitochondrial splicing suppressor 51-like C-terminal" evidence="1">
    <location>
        <begin position="22"/>
        <end position="131"/>
    </location>
</feature>
<evidence type="ECO:0000313" key="2">
    <source>
        <dbReference type="EMBL" id="CAG8980940.1"/>
    </source>
</evidence>
<proteinExistence type="predicted"/>
<reference evidence="2" key="1">
    <citation type="submission" date="2021-07" db="EMBL/GenBank/DDBJ databases">
        <authorList>
            <person name="Durling M."/>
        </authorList>
    </citation>
    <scope>NUCLEOTIDE SEQUENCE</scope>
</reference>
<keyword evidence="3" id="KW-1185">Reference proteome</keyword>
<dbReference type="InterPro" id="IPR052839">
    <property type="entry name" value="Mito_gene_expr_regulator"/>
</dbReference>
<protein>
    <recommendedName>
        <fullName evidence="1">Mitochondrial splicing suppressor 51-like C-terminal domain-containing protein</fullName>
    </recommendedName>
</protein>
<name>A0A9N9Q5V8_9HELO</name>